<evidence type="ECO:0000313" key="2">
    <source>
        <dbReference type="Proteomes" id="UP001500301"/>
    </source>
</evidence>
<evidence type="ECO:0000313" key="1">
    <source>
        <dbReference type="EMBL" id="GAA3516461.1"/>
    </source>
</evidence>
<reference evidence="2" key="1">
    <citation type="journal article" date="2019" name="Int. J. Syst. Evol. Microbiol.">
        <title>The Global Catalogue of Microorganisms (GCM) 10K type strain sequencing project: providing services to taxonomists for standard genome sequencing and annotation.</title>
        <authorList>
            <consortium name="The Broad Institute Genomics Platform"/>
            <consortium name="The Broad Institute Genome Sequencing Center for Infectious Disease"/>
            <person name="Wu L."/>
            <person name="Ma J."/>
        </authorList>
    </citation>
    <scope>NUCLEOTIDE SEQUENCE [LARGE SCALE GENOMIC DNA]</scope>
    <source>
        <strain evidence="2">JCM 17460</strain>
    </source>
</reference>
<keyword evidence="2" id="KW-1185">Reference proteome</keyword>
<organism evidence="1 2">
    <name type="scientific">Nocardioides daeguensis</name>
    <dbReference type="NCBI Taxonomy" id="908359"/>
    <lineage>
        <taxon>Bacteria</taxon>
        <taxon>Bacillati</taxon>
        <taxon>Actinomycetota</taxon>
        <taxon>Actinomycetes</taxon>
        <taxon>Propionibacteriales</taxon>
        <taxon>Nocardioidaceae</taxon>
        <taxon>Nocardioides</taxon>
    </lineage>
</organism>
<evidence type="ECO:0008006" key="3">
    <source>
        <dbReference type="Google" id="ProtNLM"/>
    </source>
</evidence>
<dbReference type="InterPro" id="IPR010310">
    <property type="entry name" value="T7SS_ESAT-6-like"/>
</dbReference>
<gene>
    <name evidence="1" type="ORF">GCM10022263_00140</name>
</gene>
<dbReference type="Proteomes" id="UP001500301">
    <property type="component" value="Unassembled WGS sequence"/>
</dbReference>
<name>A0ABP6UTC2_9ACTN</name>
<sequence>MAGTEFGHGEGALKKVAELVAATKQDLVKQSQTMEAQLEDMRNHWVGGGGLAFKNVKEAWIEKHKVVTSALDKFEASLIETESDNVNTDSQASGDLAGFLSKLDAQS</sequence>
<protein>
    <recommendedName>
        <fullName evidence="3">WXG100 family type VII secretion target</fullName>
    </recommendedName>
</protein>
<accession>A0ABP6UTC2</accession>
<proteinExistence type="predicted"/>
<dbReference type="EMBL" id="BAABBB010000001">
    <property type="protein sequence ID" value="GAA3516461.1"/>
    <property type="molecule type" value="Genomic_DNA"/>
</dbReference>
<dbReference type="RefSeq" id="WP_218235472.1">
    <property type="nucleotide sequence ID" value="NZ_BAABBB010000001.1"/>
</dbReference>
<comment type="caution">
    <text evidence="1">The sequence shown here is derived from an EMBL/GenBank/DDBJ whole genome shotgun (WGS) entry which is preliminary data.</text>
</comment>
<dbReference type="Pfam" id="PF06013">
    <property type="entry name" value="WXG100"/>
    <property type="match status" value="1"/>
</dbReference>